<dbReference type="CDD" id="cd07557">
    <property type="entry name" value="trimeric_dUTPase"/>
    <property type="match status" value="1"/>
</dbReference>
<dbReference type="Pfam" id="PF22769">
    <property type="entry name" value="DCD"/>
    <property type="match status" value="1"/>
</dbReference>
<keyword evidence="4" id="KW-1185">Reference proteome</keyword>
<protein>
    <recommendedName>
        <fullName evidence="5">dUTPase-like domain-containing protein</fullName>
    </recommendedName>
</protein>
<reference evidence="3" key="1">
    <citation type="submission" date="2020-09" db="EMBL/GenBank/DDBJ databases">
        <title>A novel bacterium of genus Neiella, isolated from South China Sea.</title>
        <authorList>
            <person name="Huang H."/>
            <person name="Mo K."/>
            <person name="Hu Y."/>
        </authorList>
    </citation>
    <scope>NUCLEOTIDE SEQUENCE</scope>
    <source>
        <strain evidence="3">HB171785</strain>
    </source>
</reference>
<dbReference type="GO" id="GO:0008829">
    <property type="term" value="F:dCTP deaminase activity"/>
    <property type="evidence" value="ECO:0007669"/>
    <property type="project" value="InterPro"/>
</dbReference>
<evidence type="ECO:0000256" key="1">
    <source>
        <dbReference type="ARBA" id="ARBA00022801"/>
    </source>
</evidence>
<dbReference type="Gene3D" id="2.70.40.10">
    <property type="match status" value="1"/>
</dbReference>
<evidence type="ECO:0008006" key="5">
    <source>
        <dbReference type="Google" id="ProtNLM"/>
    </source>
</evidence>
<evidence type="ECO:0000256" key="2">
    <source>
        <dbReference type="ARBA" id="ARBA00023080"/>
    </source>
</evidence>
<proteinExistence type="predicted"/>
<dbReference type="InterPro" id="IPR033704">
    <property type="entry name" value="dUTPase_trimeric"/>
</dbReference>
<gene>
    <name evidence="3" type="ORF">IC617_07680</name>
</gene>
<evidence type="ECO:0000313" key="4">
    <source>
        <dbReference type="Proteomes" id="UP000638014"/>
    </source>
</evidence>
<keyword evidence="2" id="KW-0546">Nucleotide metabolism</keyword>
<accession>A0A8J6QQE0</accession>
<dbReference type="PANTHER" id="PTHR42680:SF3">
    <property type="entry name" value="DCTP DEAMINASE"/>
    <property type="match status" value="1"/>
</dbReference>
<dbReference type="AlphaFoldDB" id="A0A8J6QQE0"/>
<dbReference type="PANTHER" id="PTHR42680">
    <property type="entry name" value="DCTP DEAMINASE"/>
    <property type="match status" value="1"/>
</dbReference>
<dbReference type="Proteomes" id="UP000638014">
    <property type="component" value="Unassembled WGS sequence"/>
</dbReference>
<dbReference type="InterPro" id="IPR036157">
    <property type="entry name" value="dUTPase-like_sf"/>
</dbReference>
<keyword evidence="1" id="KW-0378">Hydrolase</keyword>
<dbReference type="EMBL" id="JACXAF010000008">
    <property type="protein sequence ID" value="MBD1389301.1"/>
    <property type="molecule type" value="Genomic_DNA"/>
</dbReference>
<dbReference type="RefSeq" id="WP_191144405.1">
    <property type="nucleotide sequence ID" value="NZ_JACXAF010000008.1"/>
</dbReference>
<sequence>MLLSKKSLETRINSGEILRKSRNIPLDMSSINLSGSSCDLTVGRIFQPENAKTILNQFQVFHNYKIDDVALEKHRIKPGEMALIEVKEYFAMPRDMGGILFPPNKLAKEGLLMTNPGHVDPGYRGLVTVCLVNMGRQEVHIAVDQVITTLLLVGVDEPTDGYAGSEGKGVHKTQLQSLDVDFAGLKSRLPGLITEYISHRVGAALALVGLVFASYALILPELGQYRIESKKEEEIAQELIEPLREAMITDYSKASENIQAQLDSLKKVLLKVCENSKTTECKELSNP</sequence>
<name>A0A8J6QQE0_9GAMM</name>
<dbReference type="GO" id="GO:0006229">
    <property type="term" value="P:dUTP biosynthetic process"/>
    <property type="evidence" value="ECO:0007669"/>
    <property type="project" value="InterPro"/>
</dbReference>
<evidence type="ECO:0000313" key="3">
    <source>
        <dbReference type="EMBL" id="MBD1389301.1"/>
    </source>
</evidence>
<comment type="caution">
    <text evidence="3">The sequence shown here is derived from an EMBL/GenBank/DDBJ whole genome shotgun (WGS) entry which is preliminary data.</text>
</comment>
<dbReference type="InterPro" id="IPR011962">
    <property type="entry name" value="dCTP_deaminase"/>
</dbReference>
<organism evidence="3 4">
    <name type="scientific">Neiella litorisoli</name>
    <dbReference type="NCBI Taxonomy" id="2771431"/>
    <lineage>
        <taxon>Bacteria</taxon>
        <taxon>Pseudomonadati</taxon>
        <taxon>Pseudomonadota</taxon>
        <taxon>Gammaproteobacteria</taxon>
        <taxon>Alteromonadales</taxon>
        <taxon>Echinimonadaceae</taxon>
        <taxon>Neiella</taxon>
    </lineage>
</organism>
<dbReference type="SUPFAM" id="SSF51283">
    <property type="entry name" value="dUTPase-like"/>
    <property type="match status" value="1"/>
</dbReference>